<name>A0A1U9QPE7_STRNV</name>
<dbReference type="AlphaFoldDB" id="A0A1U9QPE7"/>
<evidence type="ECO:0000313" key="1">
    <source>
        <dbReference type="EMBL" id="AQU66077.1"/>
    </source>
</evidence>
<accession>A0A1U9QPE7</accession>
<keyword evidence="2" id="KW-1185">Reference proteome</keyword>
<evidence type="ECO:0008006" key="3">
    <source>
        <dbReference type="Google" id="ProtNLM"/>
    </source>
</evidence>
<dbReference type="SUPFAM" id="SSF52540">
    <property type="entry name" value="P-loop containing nucleoside triphosphate hydrolases"/>
    <property type="match status" value="1"/>
</dbReference>
<organism evidence="1 2">
    <name type="scientific">Streptomyces niveus</name>
    <name type="common">Streptomyces spheroides</name>
    <dbReference type="NCBI Taxonomy" id="193462"/>
    <lineage>
        <taxon>Bacteria</taxon>
        <taxon>Bacillati</taxon>
        <taxon>Actinomycetota</taxon>
        <taxon>Actinomycetes</taxon>
        <taxon>Kitasatosporales</taxon>
        <taxon>Streptomycetaceae</taxon>
        <taxon>Streptomyces</taxon>
    </lineage>
</organism>
<dbReference type="KEGG" id="snw:BBN63_07255"/>
<protein>
    <recommendedName>
        <fullName evidence="3">Sulfotransferase family protein</fullName>
    </recommendedName>
</protein>
<sequence length="315" mass="34222">MAVPLLIAVSLPGSGTSLLADVTRLLGYTSYGTMSGDPAAGAGQPGPGEVYSLLTAAYGPDRTALLLDPSHDRDSLEAAFQQAVSALWRVWWTRLGQPTTLASPVDPETESRLARLPDTTLHTLLPGRGCWYVTGLDLHNADADLLRTWHTRSQPPIVYHHRDIRDRIISHIRALSQPADRVGSLPDHLVYRDILATLPTLDAKITLALTDPGFPGIREARRGRWLLHHPAVCVITHEELAGPALGGTTEARERALARLLRATGRPVPPTVAGIPPPRTEGAVDDLAVGIGRELFTPDHERLLRHHHSALLHDRA</sequence>
<dbReference type="EMBL" id="CP018047">
    <property type="protein sequence ID" value="AQU66077.1"/>
    <property type="molecule type" value="Genomic_DNA"/>
</dbReference>
<reference evidence="1 2" key="1">
    <citation type="submission" date="2016-11" db="EMBL/GenBank/DDBJ databases">
        <title>Complete genome sequence of Streptomyces niveus SCSIO 3406.</title>
        <authorList>
            <person name="Zhu Q."/>
            <person name="Cheng W."/>
            <person name="Song Y."/>
            <person name="Li Q."/>
            <person name="Ju J."/>
        </authorList>
    </citation>
    <scope>NUCLEOTIDE SEQUENCE [LARGE SCALE GENOMIC DNA]</scope>
    <source>
        <strain evidence="1 2">SCSIO 3406</strain>
    </source>
</reference>
<dbReference type="InterPro" id="IPR027417">
    <property type="entry name" value="P-loop_NTPase"/>
</dbReference>
<dbReference type="OrthoDB" id="7855720at2"/>
<evidence type="ECO:0000313" key="2">
    <source>
        <dbReference type="Proteomes" id="UP000189677"/>
    </source>
</evidence>
<proteinExistence type="predicted"/>
<dbReference type="Proteomes" id="UP000189677">
    <property type="component" value="Chromosome"/>
</dbReference>
<dbReference type="RefSeq" id="WP_078074606.1">
    <property type="nucleotide sequence ID" value="NZ_CP018047.1"/>
</dbReference>
<gene>
    <name evidence="1" type="ORF">BBN63_07255</name>
</gene>